<reference evidence="1 2" key="1">
    <citation type="submission" date="2024-09" db="EMBL/GenBank/DDBJ databases">
        <authorList>
            <person name="Sun Q."/>
            <person name="Mori K."/>
        </authorList>
    </citation>
    <scope>NUCLEOTIDE SEQUENCE [LARGE SCALE GENOMIC DNA]</scope>
    <source>
        <strain evidence="1 2">KCTC 23315</strain>
    </source>
</reference>
<protein>
    <submittedName>
        <fullName evidence="1">DUF4097 family beta strand repeat-containing protein</fullName>
    </submittedName>
</protein>
<comment type="caution">
    <text evidence="1">The sequence shown here is derived from an EMBL/GenBank/DDBJ whole genome shotgun (WGS) entry which is preliminary data.</text>
</comment>
<keyword evidence="2" id="KW-1185">Reference proteome</keyword>
<sequence>MKMKLLLPFLLCLSACHSSPEKIDEAAPQARQQDQLQADATAIRQLEIDQFIGDIRITPSDVAQVRVDYSIELHSATAAQAQQLLSQIKPVLQTRGDQLLLHIALGDAVPAELLLPRASFKLGYFIGSGSTRTVRYQQREFSLKSRPGRHSPAFFVHLNLQVPAGMTLKVQQALGDLYASQLRNPLELASPAGQIRLEQLQQANTVVTAATQLSISGHQGDITMANAGRQVLLTDIQGQIQARHRGELFSLSHLQGALQLNTQGGEVRLQQLSGPVTLQSTNAKVQLKQLQGSLRYKSKNGSLHLSQATGALDLSSYNGPIVLADGVQPQKLQIFSDQSVVQLQQWPLRADLIEIRNRAGLLQLPIPLPARCAPEQTTQRSSCYVDSAQISTSPANTTN</sequence>
<dbReference type="EMBL" id="JBHLXP010000003">
    <property type="protein sequence ID" value="MFC0049496.1"/>
    <property type="molecule type" value="Genomic_DNA"/>
</dbReference>
<dbReference type="Proteomes" id="UP001589813">
    <property type="component" value="Unassembled WGS sequence"/>
</dbReference>
<evidence type="ECO:0000313" key="1">
    <source>
        <dbReference type="EMBL" id="MFC0049496.1"/>
    </source>
</evidence>
<proteinExistence type="predicted"/>
<organism evidence="1 2">
    <name type="scientific">Rheinheimera tilapiae</name>
    <dbReference type="NCBI Taxonomy" id="875043"/>
    <lineage>
        <taxon>Bacteria</taxon>
        <taxon>Pseudomonadati</taxon>
        <taxon>Pseudomonadota</taxon>
        <taxon>Gammaproteobacteria</taxon>
        <taxon>Chromatiales</taxon>
        <taxon>Chromatiaceae</taxon>
        <taxon>Rheinheimera</taxon>
    </lineage>
</organism>
<evidence type="ECO:0000313" key="2">
    <source>
        <dbReference type="Proteomes" id="UP001589813"/>
    </source>
</evidence>
<name>A0ABV6BF42_9GAMM</name>
<accession>A0ABV6BF42</accession>
<gene>
    <name evidence="1" type="ORF">ACFFJP_14465</name>
</gene>
<dbReference type="RefSeq" id="WP_377245444.1">
    <property type="nucleotide sequence ID" value="NZ_JBHLXP010000003.1"/>
</dbReference>